<dbReference type="InterPro" id="IPR014001">
    <property type="entry name" value="Helicase_ATP-bd"/>
</dbReference>
<dbReference type="EMBL" id="JAACJM010000059">
    <property type="protein sequence ID" value="KAF5354460.1"/>
    <property type="molecule type" value="Genomic_DNA"/>
</dbReference>
<protein>
    <submittedName>
        <fullName evidence="7">Uncharacterized protein</fullName>
    </submittedName>
</protein>
<dbReference type="CDD" id="cd17919">
    <property type="entry name" value="DEXHc_Snf"/>
    <property type="match status" value="1"/>
</dbReference>
<keyword evidence="2" id="KW-0378">Hydrolase</keyword>
<dbReference type="OrthoDB" id="448448at2759"/>
<name>A0A8H5FYK6_9AGAR</name>
<sequence length="977" mass="111943">MDSDHDELDIMTTPIITGTLFPSSTPIAVSTTQMRRSTRDRKPTRILETMQPNQRKRKVSMTAKDPQSKKLKMDEKKANTVTAHVQKSERDQRRNIWLSRNRNVLEALIPTSARFFDSIRNDNHQVTYTPFHALEEQPRLINTASGGMKDYQLHGLSYLVYMYKNGQPYTSLLASYIADAYIRVLIGMNCILGDEMGLGKTLQTLSLFAYIAETHKGLVDPHLVICPLSVLSAWESETSRWVPSLKTVRFHGSESERKRLRTELKNTKYDIVLTTYEAYTREDSWFKSRRWMYLVLDEGHKVKNSHTQVAHSIQNLGSMYRLVLTGTPVQNNLVELWGLVHFLYPFVFTPETEQRFQDSFDMTRGMYESSFLKAAEKFLSIIMLRRVKANVNINVPPRVEQTVFIPLTEMQRYWTYRILTGLDNVSLETIFNSKLEFQDAAANEGRQEAMQLLESQMKTGKAKNEYNRLMNLLMKLRQICDHPYLVKGIEPEPYHIGEHIVAASSKLIAIDKILSDVLPKGEKVLIFSQWTRMLDMLEDMMHLRSIKYARLDGDTRRPRRTLDIKLFQHEGSPLQVYLISTKAGGLGINLTKASTVIMADSDWNPQNDLQAIARAHRIGQTKTVHVYRLICGGSVEDQMLDRIRRKLFLSMKLMGSDNGSSSSDESGLKSTELLDILRKGSSVLVGSSDTLDLQAFIDAPISTILETSKSREQARDAKLRNDMKVEDTDDHGQALGASETSDTEQLVQDAEEEERKLLSGIAQVRCRFFDGKYFERNKGSSDDIPEEWKQLEKRARQQNIVVISGIPHIVNGPIEVIRIPDFKPPKKPPMESEDFCIHCRDGGDLYLCSWCPRVFHSDCRELTKAEAKRQFIPCSQHSCCSCARSTSDAGGLLFRCRTCPNAWCEDCLPEPFHPIGDEIPEFALLGLGQQDSAYFIYCSDCMVERDANSSWWQEWQQHFTQAEEQFEKMRLEEMEMA</sequence>
<feature type="compositionally biased region" description="Basic and acidic residues" evidence="4">
    <location>
        <begin position="709"/>
        <end position="732"/>
    </location>
</feature>
<dbReference type="InterPro" id="IPR001650">
    <property type="entry name" value="Helicase_C-like"/>
</dbReference>
<comment type="caution">
    <text evidence="7">The sequence shown here is derived from an EMBL/GenBank/DDBJ whole genome shotgun (WGS) entry which is preliminary data.</text>
</comment>
<dbReference type="SMART" id="SM00487">
    <property type="entry name" value="DEXDc"/>
    <property type="match status" value="1"/>
</dbReference>
<keyword evidence="1" id="KW-0547">Nucleotide-binding</keyword>
<accession>A0A8H5FYK6</accession>
<dbReference type="Gene3D" id="3.30.40.10">
    <property type="entry name" value="Zinc/RING finger domain, C3HC4 (zinc finger)"/>
    <property type="match status" value="1"/>
</dbReference>
<proteinExistence type="predicted"/>
<gene>
    <name evidence="7" type="ORF">D9758_012415</name>
</gene>
<dbReference type="Pfam" id="PF00176">
    <property type="entry name" value="SNF2-rel_dom"/>
    <property type="match status" value="1"/>
</dbReference>
<dbReference type="Gene3D" id="3.40.50.10810">
    <property type="entry name" value="Tandem AAA-ATPase domain"/>
    <property type="match status" value="1"/>
</dbReference>
<dbReference type="Gene3D" id="3.40.50.300">
    <property type="entry name" value="P-loop containing nucleotide triphosphate hydrolases"/>
    <property type="match status" value="1"/>
</dbReference>
<dbReference type="SUPFAM" id="SSF57903">
    <property type="entry name" value="FYVE/PHD zinc finger"/>
    <property type="match status" value="1"/>
</dbReference>
<keyword evidence="8" id="KW-1185">Reference proteome</keyword>
<evidence type="ECO:0000256" key="1">
    <source>
        <dbReference type="ARBA" id="ARBA00022741"/>
    </source>
</evidence>
<reference evidence="7 8" key="1">
    <citation type="journal article" date="2020" name="ISME J.">
        <title>Uncovering the hidden diversity of litter-decomposition mechanisms in mushroom-forming fungi.</title>
        <authorList>
            <person name="Floudas D."/>
            <person name="Bentzer J."/>
            <person name="Ahren D."/>
            <person name="Johansson T."/>
            <person name="Persson P."/>
            <person name="Tunlid A."/>
        </authorList>
    </citation>
    <scope>NUCLEOTIDE SEQUENCE [LARGE SCALE GENOMIC DNA]</scope>
    <source>
        <strain evidence="7 8">CBS 291.85</strain>
    </source>
</reference>
<dbReference type="PANTHER" id="PTHR10799">
    <property type="entry name" value="SNF2/RAD54 HELICASE FAMILY"/>
    <property type="match status" value="1"/>
</dbReference>
<feature type="compositionally biased region" description="Basic and acidic residues" evidence="4">
    <location>
        <begin position="66"/>
        <end position="78"/>
    </location>
</feature>
<feature type="region of interest" description="Disordered" evidence="4">
    <location>
        <begin position="52"/>
        <end position="78"/>
    </location>
</feature>
<organism evidence="7 8">
    <name type="scientific">Tetrapyrgos nigripes</name>
    <dbReference type="NCBI Taxonomy" id="182062"/>
    <lineage>
        <taxon>Eukaryota</taxon>
        <taxon>Fungi</taxon>
        <taxon>Dikarya</taxon>
        <taxon>Basidiomycota</taxon>
        <taxon>Agaricomycotina</taxon>
        <taxon>Agaricomycetes</taxon>
        <taxon>Agaricomycetidae</taxon>
        <taxon>Agaricales</taxon>
        <taxon>Marasmiineae</taxon>
        <taxon>Marasmiaceae</taxon>
        <taxon>Tetrapyrgos</taxon>
    </lineage>
</organism>
<evidence type="ECO:0000256" key="2">
    <source>
        <dbReference type="ARBA" id="ARBA00022801"/>
    </source>
</evidence>
<dbReference type="Pfam" id="PF00271">
    <property type="entry name" value="Helicase_C"/>
    <property type="match status" value="1"/>
</dbReference>
<dbReference type="InterPro" id="IPR013083">
    <property type="entry name" value="Znf_RING/FYVE/PHD"/>
</dbReference>
<evidence type="ECO:0000256" key="4">
    <source>
        <dbReference type="SAM" id="MobiDB-lite"/>
    </source>
</evidence>
<dbReference type="PROSITE" id="PS51194">
    <property type="entry name" value="HELICASE_CTER"/>
    <property type="match status" value="1"/>
</dbReference>
<keyword evidence="3" id="KW-0067">ATP-binding</keyword>
<dbReference type="InterPro" id="IPR027417">
    <property type="entry name" value="P-loop_NTPase"/>
</dbReference>
<evidence type="ECO:0000313" key="7">
    <source>
        <dbReference type="EMBL" id="KAF5354460.1"/>
    </source>
</evidence>
<dbReference type="InterPro" id="IPR000330">
    <property type="entry name" value="SNF2_N"/>
</dbReference>
<dbReference type="Proteomes" id="UP000559256">
    <property type="component" value="Unassembled WGS sequence"/>
</dbReference>
<dbReference type="GO" id="GO:0005524">
    <property type="term" value="F:ATP binding"/>
    <property type="evidence" value="ECO:0007669"/>
    <property type="project" value="InterPro"/>
</dbReference>
<dbReference type="InterPro" id="IPR049730">
    <property type="entry name" value="SNF2/RAD54-like_C"/>
</dbReference>
<dbReference type="CDD" id="cd18793">
    <property type="entry name" value="SF2_C_SNF"/>
    <property type="match status" value="1"/>
</dbReference>
<dbReference type="InterPro" id="IPR038718">
    <property type="entry name" value="SNF2-like_sf"/>
</dbReference>
<feature type="domain" description="Helicase ATP-binding" evidence="5">
    <location>
        <begin position="181"/>
        <end position="346"/>
    </location>
</feature>
<dbReference type="SMART" id="SM00490">
    <property type="entry name" value="HELICc"/>
    <property type="match status" value="1"/>
</dbReference>
<feature type="region of interest" description="Disordered" evidence="4">
    <location>
        <begin position="709"/>
        <end position="744"/>
    </location>
</feature>
<evidence type="ECO:0000256" key="3">
    <source>
        <dbReference type="ARBA" id="ARBA00022840"/>
    </source>
</evidence>
<dbReference type="AlphaFoldDB" id="A0A8H5FYK6"/>
<feature type="domain" description="Helicase C-terminal" evidence="6">
    <location>
        <begin position="509"/>
        <end position="674"/>
    </location>
</feature>
<dbReference type="GO" id="GO:0016787">
    <property type="term" value="F:hydrolase activity"/>
    <property type="evidence" value="ECO:0007669"/>
    <property type="project" value="UniProtKB-KW"/>
</dbReference>
<dbReference type="SUPFAM" id="SSF52540">
    <property type="entry name" value="P-loop containing nucleoside triphosphate hydrolases"/>
    <property type="match status" value="2"/>
</dbReference>
<evidence type="ECO:0000259" key="6">
    <source>
        <dbReference type="PROSITE" id="PS51194"/>
    </source>
</evidence>
<evidence type="ECO:0000313" key="8">
    <source>
        <dbReference type="Proteomes" id="UP000559256"/>
    </source>
</evidence>
<dbReference type="PROSITE" id="PS51192">
    <property type="entry name" value="HELICASE_ATP_BIND_1"/>
    <property type="match status" value="1"/>
</dbReference>
<evidence type="ECO:0000259" key="5">
    <source>
        <dbReference type="PROSITE" id="PS51192"/>
    </source>
</evidence>
<dbReference type="InterPro" id="IPR011011">
    <property type="entry name" value="Znf_FYVE_PHD"/>
</dbReference>